<dbReference type="VEuPathDB" id="ToxoDB:TGDOM2_316300"/>
<dbReference type="PROSITE" id="PS51192">
    <property type="entry name" value="HELICASE_ATP_BIND_1"/>
    <property type="match status" value="1"/>
</dbReference>
<keyword evidence="5" id="KW-0067">ATP-binding</keyword>
<evidence type="ECO:0000259" key="12">
    <source>
        <dbReference type="PROSITE" id="PS51192"/>
    </source>
</evidence>
<dbReference type="SMART" id="SM00487">
    <property type="entry name" value="DEXDc"/>
    <property type="match status" value="1"/>
</dbReference>
<dbReference type="OrthoDB" id="10261556at2759"/>
<evidence type="ECO:0000256" key="3">
    <source>
        <dbReference type="ARBA" id="ARBA00022801"/>
    </source>
</evidence>
<evidence type="ECO:0000313" key="14">
    <source>
        <dbReference type="EMBL" id="KFG36625.1"/>
    </source>
</evidence>
<feature type="coiled-coil region" evidence="10">
    <location>
        <begin position="70"/>
        <end position="111"/>
    </location>
</feature>
<dbReference type="AlphaFoldDB" id="A0A086JWV7"/>
<comment type="caution">
    <text evidence="14">The sequence shown here is derived from an EMBL/GenBank/DDBJ whole genome shotgun (WGS) entry which is preliminary data.</text>
</comment>
<dbReference type="Proteomes" id="UP000028837">
    <property type="component" value="Unassembled WGS sequence"/>
</dbReference>
<dbReference type="PROSITE" id="PS00690">
    <property type="entry name" value="DEAH_ATP_HELICASE"/>
    <property type="match status" value="1"/>
</dbReference>
<dbReference type="Pfam" id="PF00270">
    <property type="entry name" value="DEAD"/>
    <property type="match status" value="1"/>
</dbReference>
<keyword evidence="3" id="KW-0378">Hydrolase</keyword>
<organism evidence="14 15">
    <name type="scientific">Toxoplasma gondii GAB2-2007-GAL-DOM2</name>
    <dbReference type="NCBI Taxonomy" id="1130820"/>
    <lineage>
        <taxon>Eukaryota</taxon>
        <taxon>Sar</taxon>
        <taxon>Alveolata</taxon>
        <taxon>Apicomplexa</taxon>
        <taxon>Conoidasida</taxon>
        <taxon>Coccidia</taxon>
        <taxon>Eucoccidiorida</taxon>
        <taxon>Eimeriorina</taxon>
        <taxon>Sarcocystidae</taxon>
        <taxon>Toxoplasma</taxon>
    </lineage>
</organism>
<dbReference type="InterPro" id="IPR036388">
    <property type="entry name" value="WH-like_DNA-bd_sf"/>
</dbReference>
<name>A0A086JWV7_TOXGO</name>
<dbReference type="GO" id="GO:0043138">
    <property type="term" value="F:3'-5' DNA helicase activity"/>
    <property type="evidence" value="ECO:0007669"/>
    <property type="project" value="UniProtKB-EC"/>
</dbReference>
<evidence type="ECO:0000256" key="10">
    <source>
        <dbReference type="SAM" id="Coils"/>
    </source>
</evidence>
<dbReference type="CDD" id="cd18794">
    <property type="entry name" value="SF2_C_RecQ"/>
    <property type="match status" value="1"/>
</dbReference>
<dbReference type="GO" id="GO:0009378">
    <property type="term" value="F:four-way junction helicase activity"/>
    <property type="evidence" value="ECO:0007669"/>
    <property type="project" value="TreeGrafter"/>
</dbReference>
<dbReference type="PANTHER" id="PTHR13710">
    <property type="entry name" value="DNA HELICASE RECQ FAMILY MEMBER"/>
    <property type="match status" value="1"/>
</dbReference>
<feature type="compositionally biased region" description="Polar residues" evidence="11">
    <location>
        <begin position="750"/>
        <end position="759"/>
    </location>
</feature>
<evidence type="ECO:0000259" key="13">
    <source>
        <dbReference type="PROSITE" id="PS51194"/>
    </source>
</evidence>
<dbReference type="InterPro" id="IPR027417">
    <property type="entry name" value="P-loop_NTPase"/>
</dbReference>
<dbReference type="GO" id="GO:0016592">
    <property type="term" value="C:mediator complex"/>
    <property type="evidence" value="ECO:0007669"/>
    <property type="project" value="TreeGrafter"/>
</dbReference>
<evidence type="ECO:0000313" key="15">
    <source>
        <dbReference type="Proteomes" id="UP000028837"/>
    </source>
</evidence>
<proteinExistence type="inferred from homology"/>
<dbReference type="InterPro" id="IPR014001">
    <property type="entry name" value="Helicase_ATP-bd"/>
</dbReference>
<comment type="similarity">
    <text evidence="1">Belongs to the helicase family. RecQ subfamily.</text>
</comment>
<comment type="catalytic activity">
    <reaction evidence="8">
        <text>Couples ATP hydrolysis with the unwinding of duplex DNA by translocating in the 3'-5' direction.</text>
        <dbReference type="EC" id="5.6.2.4"/>
    </reaction>
</comment>
<dbReference type="GO" id="GO:0003677">
    <property type="term" value="F:DNA binding"/>
    <property type="evidence" value="ECO:0007669"/>
    <property type="project" value="UniProtKB-KW"/>
</dbReference>
<dbReference type="EC" id="5.6.2.4" evidence="9"/>
<dbReference type="GO" id="GO:0016787">
    <property type="term" value="F:hydrolase activity"/>
    <property type="evidence" value="ECO:0007669"/>
    <property type="project" value="UniProtKB-KW"/>
</dbReference>
<dbReference type="InterPro" id="IPR002464">
    <property type="entry name" value="DNA/RNA_helicase_DEAH_CS"/>
</dbReference>
<dbReference type="Gene3D" id="3.40.50.300">
    <property type="entry name" value="P-loop containing nucleotide triphosphate hydrolases"/>
    <property type="match status" value="2"/>
</dbReference>
<keyword evidence="2" id="KW-0547">Nucleotide-binding</keyword>
<evidence type="ECO:0000256" key="7">
    <source>
        <dbReference type="ARBA" id="ARBA00023235"/>
    </source>
</evidence>
<dbReference type="GO" id="GO:0005694">
    <property type="term" value="C:chromosome"/>
    <property type="evidence" value="ECO:0007669"/>
    <property type="project" value="TreeGrafter"/>
</dbReference>
<dbReference type="Pfam" id="PF00271">
    <property type="entry name" value="Helicase_C"/>
    <property type="match status" value="1"/>
</dbReference>
<dbReference type="GO" id="GO:0005737">
    <property type="term" value="C:cytoplasm"/>
    <property type="evidence" value="ECO:0007669"/>
    <property type="project" value="TreeGrafter"/>
</dbReference>
<dbReference type="SUPFAM" id="SSF52540">
    <property type="entry name" value="P-loop containing nucleoside triphosphate hydrolases"/>
    <property type="match status" value="1"/>
</dbReference>
<feature type="domain" description="Helicase C-terminal" evidence="13">
    <location>
        <begin position="403"/>
        <end position="551"/>
    </location>
</feature>
<keyword evidence="7" id="KW-0413">Isomerase</keyword>
<evidence type="ECO:0000256" key="5">
    <source>
        <dbReference type="ARBA" id="ARBA00022840"/>
    </source>
</evidence>
<dbReference type="PANTHER" id="PTHR13710:SF105">
    <property type="entry name" value="ATP-DEPENDENT DNA HELICASE Q1"/>
    <property type="match status" value="1"/>
</dbReference>
<evidence type="ECO:0000256" key="1">
    <source>
        <dbReference type="ARBA" id="ARBA00005446"/>
    </source>
</evidence>
<gene>
    <name evidence="14" type="ORF">TGDOM2_316300</name>
</gene>
<evidence type="ECO:0000256" key="4">
    <source>
        <dbReference type="ARBA" id="ARBA00022806"/>
    </source>
</evidence>
<keyword evidence="4 14" id="KW-0347">Helicase</keyword>
<evidence type="ECO:0000256" key="8">
    <source>
        <dbReference type="ARBA" id="ARBA00034617"/>
    </source>
</evidence>
<evidence type="ECO:0000256" key="11">
    <source>
        <dbReference type="SAM" id="MobiDB-lite"/>
    </source>
</evidence>
<feature type="domain" description="Helicase ATP-binding" evidence="12">
    <location>
        <begin position="169"/>
        <end position="375"/>
    </location>
</feature>
<protein>
    <recommendedName>
        <fullName evidence="9">DNA 3'-5' helicase</fullName>
        <ecNumber evidence="9">5.6.2.4</ecNumber>
    </recommendedName>
</protein>
<dbReference type="GO" id="GO:0000724">
    <property type="term" value="P:double-strand break repair via homologous recombination"/>
    <property type="evidence" value="ECO:0007669"/>
    <property type="project" value="TreeGrafter"/>
</dbReference>
<evidence type="ECO:0000256" key="2">
    <source>
        <dbReference type="ARBA" id="ARBA00022741"/>
    </source>
</evidence>
<dbReference type="PROSITE" id="PS51194">
    <property type="entry name" value="HELICASE_CTER"/>
    <property type="match status" value="1"/>
</dbReference>
<evidence type="ECO:0000256" key="9">
    <source>
        <dbReference type="ARBA" id="ARBA00034808"/>
    </source>
</evidence>
<feature type="region of interest" description="Disordered" evidence="11">
    <location>
        <begin position="750"/>
        <end position="779"/>
    </location>
</feature>
<sequence>MERIGSAGLSLVDPDCIIIEDDTSSRGSAAVEEQRAASAGEGADQAKASLAEDQIREDAIVADSARADHGVAIKERLREVSQRLEDVEAQIAMLKTERMQLREEEADLTAQLKRNRLGSTARCTSDSEKQTSLEPDWSSRDFPWTSALETAALRFFGIRDFRFNQREVMNTILSSHDALLIMPTGGGKSLCFQLPALIDGAASRLTLIVSPLLSLMADQVAALRALRLHAFYLSATSSKDEKDEASRVLKRLEGKAAASQSQKGQKTENRSAVSPDRSSENLGAVFVYVTPERIAKSKKLMSQLEKIHAAKNLGLIVVDEAHCASQWGHSFRQDYRQLILLKTQFPRVPLLALTATATPPVVDDIKKMLHIPYSRVFRSHTNRANLFYHVVHKPKTSEEQIRLIADFIKAFNGQSGILYCLSRKEAETLCVALKRDFRISCAFYHGDLDANSRLEIHRQWSTGYISVVVATVAFGMGINKADVRFVVHHSLPKSLDNYYQETGRAGRDGSPAHCLLLYRPSDVSRQSVMVYWEPSGLRLLYEMVRFCSGLEPLRSGTWSGRRCRREAICAHFGDAAVSCERMCDQCEISKHKAAVKTVPVGTGRSQPDAGDVDVGSLREAVGIMLRVLEDADKKEKQADAGKMTLLQLQTEWKKKLKRKDFGSPSFPADADVLQAILINAICLDYLSETFAHTPYSTNSYLQLNPKARRCLCQLQSQSVDEVFRDIDTRILAGSPGLLTSWTDCGPVTWSKSHSTSLLPQTGRKRDREETEDGDCGGSLKRNDLQSSSCSEYAGVIRTTLEQFALNMGRQKGVYASCVLGNNEIERLCFRLCCEQPDATHETHGEAEDRNEEKGVGSFIRIEKDNMRKSPESWSASGSWVAILQAVALGSSVELPPAEVILGPVLVARKIELYGDDIVRSCIQSLRRQPSKG</sequence>
<keyword evidence="6" id="KW-0238">DNA-binding</keyword>
<feature type="region of interest" description="Disordered" evidence="11">
    <location>
        <begin position="22"/>
        <end position="47"/>
    </location>
</feature>
<dbReference type="SMART" id="SM00490">
    <property type="entry name" value="HELICc"/>
    <property type="match status" value="1"/>
</dbReference>
<dbReference type="NCBIfam" id="TIGR00614">
    <property type="entry name" value="recQ_fam"/>
    <property type="match status" value="1"/>
</dbReference>
<keyword evidence="10" id="KW-0175">Coiled coil</keyword>
<dbReference type="GO" id="GO:0005524">
    <property type="term" value="F:ATP binding"/>
    <property type="evidence" value="ECO:0007669"/>
    <property type="project" value="UniProtKB-KW"/>
</dbReference>
<reference evidence="14 15" key="1">
    <citation type="submission" date="2014-02" db="EMBL/GenBank/DDBJ databases">
        <authorList>
            <person name="Sibley D."/>
            <person name="Venepally P."/>
            <person name="Karamycheva S."/>
            <person name="Hadjithomas M."/>
            <person name="Khan A."/>
            <person name="Brunk B."/>
            <person name="Roos D."/>
            <person name="Caler E."/>
            <person name="Lorenzi H."/>
        </authorList>
    </citation>
    <scope>NUCLEOTIDE SEQUENCE [LARGE SCALE GENOMIC DNA]</scope>
    <source>
        <strain evidence="14 15">GAB2-2007-GAL-DOM2</strain>
    </source>
</reference>
<accession>A0A086JWV7</accession>
<dbReference type="InterPro" id="IPR011545">
    <property type="entry name" value="DEAD/DEAH_box_helicase_dom"/>
</dbReference>
<dbReference type="Gene3D" id="1.10.10.10">
    <property type="entry name" value="Winged helix-like DNA-binding domain superfamily/Winged helix DNA-binding domain"/>
    <property type="match status" value="1"/>
</dbReference>
<feature type="region of interest" description="Disordered" evidence="11">
    <location>
        <begin position="253"/>
        <end position="277"/>
    </location>
</feature>
<dbReference type="EMBL" id="AHZU02001075">
    <property type="protein sequence ID" value="KFG36625.1"/>
    <property type="molecule type" value="Genomic_DNA"/>
</dbReference>
<evidence type="ECO:0000256" key="6">
    <source>
        <dbReference type="ARBA" id="ARBA00023125"/>
    </source>
</evidence>
<dbReference type="InterPro" id="IPR004589">
    <property type="entry name" value="DNA_helicase_ATP-dep_RecQ"/>
</dbReference>
<dbReference type="InterPro" id="IPR001650">
    <property type="entry name" value="Helicase_C-like"/>
</dbReference>